<keyword evidence="2 3" id="KW-0143">Chaperone</keyword>
<evidence type="ECO:0000256" key="3">
    <source>
        <dbReference type="HAMAP-Rule" id="MF_01384"/>
    </source>
</evidence>
<comment type="function">
    <text evidence="3">Required for maturation of urease via the functional incorporation of the urease nickel metallocenter.</text>
</comment>
<sequence>MFDAKIQTPAAVEMQRSRGAARAAFSGARLTGLHQSGSAKAILPRVPGAAEVVFLNTSGGLASGDRLSYKTDLEDGAKLVATTQAAERAYRADGGQAQVEVHHNVGAGCHLDWLPQETILFDRAKLARDTTISLAVDASCLMLEAVVLGRIAMGERVQDLQFFDMRRIDRAGKPVFFEPFLLNSNILAKGARSAVLGEARAFATLVLCQQGAEDAVEPLRAVLDEPGVEGAASGFDGKCVIRLLARDGWPMRRQILRLFNTLRRGEAAPRVWQI</sequence>
<gene>
    <name evidence="3" type="primary">ureD</name>
    <name evidence="4" type="ORF">BMI91_07670</name>
</gene>
<dbReference type="RefSeq" id="WP_078604541.1">
    <property type="nucleotide sequence ID" value="NZ_MPZV01000002.1"/>
</dbReference>
<keyword evidence="3" id="KW-0996">Nickel insertion</keyword>
<evidence type="ECO:0000256" key="2">
    <source>
        <dbReference type="ARBA" id="ARBA00023186"/>
    </source>
</evidence>
<accession>A0ABX3MX55</accession>
<proteinExistence type="inferred from homology"/>
<evidence type="ECO:0000256" key="1">
    <source>
        <dbReference type="ARBA" id="ARBA00007177"/>
    </source>
</evidence>
<dbReference type="PANTHER" id="PTHR33643">
    <property type="entry name" value="UREASE ACCESSORY PROTEIN D"/>
    <property type="match status" value="1"/>
</dbReference>
<protein>
    <recommendedName>
        <fullName evidence="3">Urease accessory protein UreD</fullName>
    </recommendedName>
</protein>
<comment type="similarity">
    <text evidence="1 3">Belongs to the UreD family.</text>
</comment>
<keyword evidence="3" id="KW-0963">Cytoplasm</keyword>
<evidence type="ECO:0000313" key="4">
    <source>
        <dbReference type="EMBL" id="OOY23956.1"/>
    </source>
</evidence>
<name>A0ABX3MX55_9RHOB</name>
<evidence type="ECO:0000313" key="5">
    <source>
        <dbReference type="Proteomes" id="UP000190787"/>
    </source>
</evidence>
<dbReference type="Pfam" id="PF01774">
    <property type="entry name" value="UreD"/>
    <property type="match status" value="1"/>
</dbReference>
<keyword evidence="5" id="KW-1185">Reference proteome</keyword>
<organism evidence="4 5">
    <name type="scientific">Thioclava sediminum</name>
    <dbReference type="NCBI Taxonomy" id="1915319"/>
    <lineage>
        <taxon>Bacteria</taxon>
        <taxon>Pseudomonadati</taxon>
        <taxon>Pseudomonadota</taxon>
        <taxon>Alphaproteobacteria</taxon>
        <taxon>Rhodobacterales</taxon>
        <taxon>Paracoccaceae</taxon>
        <taxon>Thioclava</taxon>
    </lineage>
</organism>
<comment type="subunit">
    <text evidence="3">UreD, UreF and UreG form a complex that acts as a GTP-hydrolysis-dependent molecular chaperone, activating the urease apoprotein by helping to assemble the nickel containing metallocenter of UreC. The UreE protein probably delivers the nickel.</text>
</comment>
<comment type="subcellular location">
    <subcellularLocation>
        <location evidence="3">Cytoplasm</location>
    </subcellularLocation>
</comment>
<dbReference type="EMBL" id="MPZV01000002">
    <property type="protein sequence ID" value="OOY23956.1"/>
    <property type="molecule type" value="Genomic_DNA"/>
</dbReference>
<dbReference type="HAMAP" id="MF_01384">
    <property type="entry name" value="UreD"/>
    <property type="match status" value="1"/>
</dbReference>
<comment type="caution">
    <text evidence="4">The sequence shown here is derived from an EMBL/GenBank/DDBJ whole genome shotgun (WGS) entry which is preliminary data.</text>
</comment>
<dbReference type="Proteomes" id="UP000190787">
    <property type="component" value="Unassembled WGS sequence"/>
</dbReference>
<reference evidence="4 5" key="1">
    <citation type="submission" date="2016-11" db="EMBL/GenBank/DDBJ databases">
        <title>A multilocus sequence analysis scheme for characterization of bacteria in the genus Thioclava.</title>
        <authorList>
            <person name="Liu Y."/>
            <person name="Shao Z."/>
        </authorList>
    </citation>
    <scope>NUCLEOTIDE SEQUENCE [LARGE SCALE GENOMIC DNA]</scope>
    <source>
        <strain evidence="4 5">TAW-CT134</strain>
    </source>
</reference>
<dbReference type="InterPro" id="IPR002669">
    <property type="entry name" value="UreD"/>
</dbReference>
<dbReference type="PANTHER" id="PTHR33643:SF1">
    <property type="entry name" value="UREASE ACCESSORY PROTEIN D"/>
    <property type="match status" value="1"/>
</dbReference>